<organism evidence="6">
    <name type="scientific">bioreactor metagenome</name>
    <dbReference type="NCBI Taxonomy" id="1076179"/>
    <lineage>
        <taxon>unclassified sequences</taxon>
        <taxon>metagenomes</taxon>
        <taxon>ecological metagenomes</taxon>
    </lineage>
</organism>
<dbReference type="GO" id="GO:0002098">
    <property type="term" value="P:tRNA wobble uridine modification"/>
    <property type="evidence" value="ECO:0007669"/>
    <property type="project" value="TreeGrafter"/>
</dbReference>
<dbReference type="Gene3D" id="3.40.50.300">
    <property type="entry name" value="P-loop containing nucleotide triphosphate hydrolases"/>
    <property type="match status" value="1"/>
</dbReference>
<dbReference type="GO" id="GO:0030488">
    <property type="term" value="P:tRNA methylation"/>
    <property type="evidence" value="ECO:0007669"/>
    <property type="project" value="TreeGrafter"/>
</dbReference>
<accession>A0A644WXF2</accession>
<dbReference type="InterPro" id="IPR021147">
    <property type="entry name" value="DUF697"/>
</dbReference>
<dbReference type="GO" id="GO:0005737">
    <property type="term" value="C:cytoplasm"/>
    <property type="evidence" value="ECO:0007669"/>
    <property type="project" value="TreeGrafter"/>
</dbReference>
<dbReference type="AlphaFoldDB" id="A0A644WXF2"/>
<dbReference type="InterPro" id="IPR027417">
    <property type="entry name" value="P-loop_NTPase"/>
</dbReference>
<name>A0A644WXF2_9ZZZZ</name>
<dbReference type="Pfam" id="PF05128">
    <property type="entry name" value="DUF697"/>
    <property type="match status" value="1"/>
</dbReference>
<evidence type="ECO:0000256" key="4">
    <source>
        <dbReference type="ARBA" id="ARBA00023136"/>
    </source>
</evidence>
<protein>
    <submittedName>
        <fullName evidence="6">GTPase Der</fullName>
    </submittedName>
</protein>
<reference evidence="6" key="1">
    <citation type="submission" date="2019-08" db="EMBL/GenBank/DDBJ databases">
        <authorList>
            <person name="Kucharzyk K."/>
            <person name="Murdoch R.W."/>
            <person name="Higgins S."/>
            <person name="Loffler F."/>
        </authorList>
    </citation>
    <scope>NUCLEOTIDE SEQUENCE</scope>
</reference>
<comment type="caution">
    <text evidence="6">The sequence shown here is derived from an EMBL/GenBank/DDBJ whole genome shotgun (WGS) entry which is preliminary data.</text>
</comment>
<evidence type="ECO:0000256" key="2">
    <source>
        <dbReference type="ARBA" id="ARBA00022692"/>
    </source>
</evidence>
<evidence type="ECO:0000313" key="6">
    <source>
        <dbReference type="EMBL" id="MPM06723.1"/>
    </source>
</evidence>
<evidence type="ECO:0000259" key="5">
    <source>
        <dbReference type="Pfam" id="PF01926"/>
    </source>
</evidence>
<gene>
    <name evidence="6" type="primary">der_28</name>
    <name evidence="6" type="ORF">SDC9_53026</name>
</gene>
<dbReference type="SUPFAM" id="SSF52540">
    <property type="entry name" value="P-loop containing nucleoside triphosphate hydrolases"/>
    <property type="match status" value="1"/>
</dbReference>
<dbReference type="InterPro" id="IPR006073">
    <property type="entry name" value="GTP-bd"/>
</dbReference>
<sequence length="453" mass="50437">MKDDNMKIEQRLQNMKRFYIKAGEMIDKIPDAIPEKTRAMIKETILGDKDLKKLMNGIDSQRPPRIFLIGRTGVGKSSLINALCGAYVANVSDTKSCTETAQIYECKDNDRVLMEILDTRGIAESERLDDTVSAEEMLINQINEFSPDVAIMMLNCTHRDDVNSDVEFLKKVSKEYAEINKLRLPIVVVVNKCDEMAPTRYKNPKEYPENKVSKIKEVVQYYKGIIVKNGLKIDNIIAVSSLIDWQTPDGMEVDVENIENLPKYDIDNLQIGFDGRYRIEELLDILEEAILDFEAQMGLRMASRLNEVVDRLVKHLVNIFSGISATVALTPIPISDIYILIIIQSILVSLIASLSGRDISLETAKEFILSMGGIAGAGYGFRVVAQQASKFLNAVWPGAGSGVSSLIAASGTSAIGKAAIAYYIEDMPIGEAKKKFEKAKKENKEASDNYNNN</sequence>
<dbReference type="Pfam" id="PF01926">
    <property type="entry name" value="MMR_HSR1"/>
    <property type="match status" value="1"/>
</dbReference>
<comment type="subcellular location">
    <subcellularLocation>
        <location evidence="1">Membrane</location>
        <topology evidence="1">Multi-pass membrane protein</topology>
    </subcellularLocation>
</comment>
<feature type="domain" description="G" evidence="5">
    <location>
        <begin position="65"/>
        <end position="192"/>
    </location>
</feature>
<dbReference type="PANTHER" id="PTHR42714">
    <property type="entry name" value="TRNA MODIFICATION GTPASE GTPBP3"/>
    <property type="match status" value="1"/>
</dbReference>
<dbReference type="GO" id="GO:0005525">
    <property type="term" value="F:GTP binding"/>
    <property type="evidence" value="ECO:0007669"/>
    <property type="project" value="InterPro"/>
</dbReference>
<dbReference type="CDD" id="cd00882">
    <property type="entry name" value="Ras_like_GTPase"/>
    <property type="match status" value="1"/>
</dbReference>
<evidence type="ECO:0000256" key="1">
    <source>
        <dbReference type="ARBA" id="ARBA00004141"/>
    </source>
</evidence>
<dbReference type="GO" id="GO:0016020">
    <property type="term" value="C:membrane"/>
    <property type="evidence" value="ECO:0007669"/>
    <property type="project" value="UniProtKB-SubCell"/>
</dbReference>
<dbReference type="PANTHER" id="PTHR42714:SF2">
    <property type="entry name" value="TRNA MODIFICATION GTPASE GTPBP3, MITOCHONDRIAL"/>
    <property type="match status" value="1"/>
</dbReference>
<keyword evidence="3" id="KW-1133">Transmembrane helix</keyword>
<dbReference type="EMBL" id="VSSQ01001257">
    <property type="protein sequence ID" value="MPM06723.1"/>
    <property type="molecule type" value="Genomic_DNA"/>
</dbReference>
<proteinExistence type="predicted"/>
<keyword evidence="4" id="KW-0472">Membrane</keyword>
<keyword evidence="2" id="KW-0812">Transmembrane</keyword>
<evidence type="ECO:0000256" key="3">
    <source>
        <dbReference type="ARBA" id="ARBA00022989"/>
    </source>
</evidence>